<dbReference type="GO" id="GO:0003924">
    <property type="term" value="F:GTPase activity"/>
    <property type="evidence" value="ECO:0007669"/>
    <property type="project" value="UniProtKB-UniRule"/>
</dbReference>
<reference evidence="10" key="1">
    <citation type="submission" date="2015-09" db="EMBL/GenBank/DDBJ databases">
        <authorList>
            <consortium name="Pathogen Informatics"/>
        </authorList>
    </citation>
    <scope>NUCLEOTIDE SEQUENCE [LARGE SCALE GENOMIC DNA]</scope>
    <source>
        <strain evidence="10">Lake Konstanz</strain>
    </source>
</reference>
<dbReference type="InterPro" id="IPR020568">
    <property type="entry name" value="Ribosomal_Su5_D2-typ_SF"/>
</dbReference>
<name>A0A0S4JLF0_BODSA</name>
<dbReference type="InterPro" id="IPR009022">
    <property type="entry name" value="EFG_III"/>
</dbReference>
<dbReference type="InterPro" id="IPR004540">
    <property type="entry name" value="Transl_elong_EFG/EF2"/>
</dbReference>
<dbReference type="InterPro" id="IPR027417">
    <property type="entry name" value="P-loop_NTPase"/>
</dbReference>
<dbReference type="Pfam" id="PF03764">
    <property type="entry name" value="EFG_IV"/>
    <property type="match status" value="1"/>
</dbReference>
<evidence type="ECO:0000256" key="7">
    <source>
        <dbReference type="HAMAP-Rule" id="MF_03061"/>
    </source>
</evidence>
<dbReference type="InterPro" id="IPR009000">
    <property type="entry name" value="Transl_B-barrel_sf"/>
</dbReference>
<keyword evidence="6 7" id="KW-0342">GTP-binding</keyword>
<dbReference type="InterPro" id="IPR000640">
    <property type="entry name" value="EFG_V-like"/>
</dbReference>
<evidence type="ECO:0000313" key="9">
    <source>
        <dbReference type="EMBL" id="CUG91194.1"/>
    </source>
</evidence>
<feature type="binding site" evidence="7">
    <location>
        <begin position="107"/>
        <end position="111"/>
    </location>
    <ligand>
        <name>GTP</name>
        <dbReference type="ChEBI" id="CHEBI:37565"/>
    </ligand>
</feature>
<sequence length="748" mass="84231">MFFPLESVDFTKMLRLTAFLRATPAFLESVALSRNIGISAHIDSGKTTLTERILFYTGKIAKIHEVKGGTEVGATMDSMELEKERGITIRSAATNCKWKENNINIIDTPGHVDFTIEVERALRVLDGAILLMCAVGGVQSQTLTVDRQMRRYGVPRICFINKMDRDNANPQRALKMAQEKLGINAAFIQLNIGTSQDFEGIIDVIEQRAVYFDGKYGEQIRFAEIPSFMRDDAVAARKELFAKLAEHDSEMEELFLSEVEPTVEQVHAAIRRTTIANKFIPVMLGSAYKNKGVQLLLDAVSRYLPNPLERANGGYTVKRVVDEDGNKTNVKDEPTTLLTDDEKPLVAMIFKLEETQKTGFCNYLRVYQGKMRKESLINIRTGKTFTPPKLVRMHADSIIPIDEVKAGDICAIAGDVDASSGDTVMRAGPMQGTPVSCEDMYVPPRVISASIKVVNDKDNNRFRERMYAFMREDPTFSFFLNPETKENIIEGMGELHLEIYVERLKREFGIVAEIGKPTVNYREVISVRKEFDFVFKRQSGGAGQWAHIKGYIEPLPIDMSTEKGTKNKVTSKCSNGDVREALQKSFIKQFERKIFHGGELMGAPVWGVHAHLNGGAMHEVDSNDKAFTNATQELWETLLPQLEPTLVEPFMEVEMNVPSHCMTDVATEFAKREGIVQETSVNGAESTIRGETALDTMFGFITDLRKLTKGQGDFSMQFKEYRPMAQFKAQKRMDERNKEQGRKAYQLS</sequence>
<evidence type="ECO:0000256" key="1">
    <source>
        <dbReference type="ARBA" id="ARBA00004173"/>
    </source>
</evidence>
<feature type="binding site" evidence="7">
    <location>
        <begin position="40"/>
        <end position="47"/>
    </location>
    <ligand>
        <name>GTP</name>
        <dbReference type="ChEBI" id="CHEBI:37565"/>
    </ligand>
</feature>
<dbReference type="Gene3D" id="3.30.70.240">
    <property type="match status" value="1"/>
</dbReference>
<dbReference type="OrthoDB" id="198619at2759"/>
<dbReference type="Gene3D" id="3.40.50.300">
    <property type="entry name" value="P-loop containing nucleotide triphosphate hydrolases"/>
    <property type="match status" value="1"/>
</dbReference>
<dbReference type="SUPFAM" id="SSF54211">
    <property type="entry name" value="Ribosomal protein S5 domain 2-like"/>
    <property type="match status" value="1"/>
</dbReference>
<dbReference type="InterPro" id="IPR031157">
    <property type="entry name" value="G_TR_CS"/>
</dbReference>
<dbReference type="FunFam" id="3.40.50.300:FF:000029">
    <property type="entry name" value="Elongation factor G"/>
    <property type="match status" value="1"/>
</dbReference>
<dbReference type="InterPro" id="IPR041095">
    <property type="entry name" value="EFG_II"/>
</dbReference>
<dbReference type="InterPro" id="IPR035649">
    <property type="entry name" value="EFG_V"/>
</dbReference>
<dbReference type="Pfam" id="PF14492">
    <property type="entry name" value="EFG_III"/>
    <property type="match status" value="1"/>
</dbReference>
<dbReference type="VEuPathDB" id="TriTrypDB:BSAL_30670"/>
<dbReference type="OMA" id="GQFAKVQ"/>
<dbReference type="SMART" id="SM00889">
    <property type="entry name" value="EFG_IV"/>
    <property type="match status" value="1"/>
</dbReference>
<dbReference type="InterPro" id="IPR000795">
    <property type="entry name" value="T_Tr_GTP-bd_dom"/>
</dbReference>
<dbReference type="Pfam" id="PF00009">
    <property type="entry name" value="GTP_EFTU"/>
    <property type="match status" value="1"/>
</dbReference>
<dbReference type="Gene3D" id="2.40.30.10">
    <property type="entry name" value="Translation factors"/>
    <property type="match status" value="1"/>
</dbReference>
<dbReference type="FunFam" id="3.30.70.240:FF:000001">
    <property type="entry name" value="Elongation factor G"/>
    <property type="match status" value="1"/>
</dbReference>
<dbReference type="GO" id="GO:0005525">
    <property type="term" value="F:GTP binding"/>
    <property type="evidence" value="ECO:0007669"/>
    <property type="project" value="UniProtKB-UniRule"/>
</dbReference>
<dbReference type="Proteomes" id="UP000051952">
    <property type="component" value="Unassembled WGS sequence"/>
</dbReference>
<dbReference type="PROSITE" id="PS00301">
    <property type="entry name" value="G_TR_1"/>
    <property type="match status" value="1"/>
</dbReference>
<dbReference type="CDD" id="cd03713">
    <property type="entry name" value="EFG_mtEFG_C"/>
    <property type="match status" value="1"/>
</dbReference>
<dbReference type="GO" id="GO:0003746">
    <property type="term" value="F:translation elongation factor activity"/>
    <property type="evidence" value="ECO:0007669"/>
    <property type="project" value="UniProtKB-UniRule"/>
</dbReference>
<protein>
    <recommendedName>
        <fullName evidence="7">Elongation factor G, mitochondrial</fullName>
        <shortName evidence="7">EF-Gmt</shortName>
    </recommendedName>
    <alternativeName>
        <fullName evidence="7">Elongation factor G 1, mitochondrial</fullName>
        <shortName evidence="7">mEF-G 1</shortName>
    </alternativeName>
    <alternativeName>
        <fullName evidence="7">Elongation factor G1</fullName>
    </alternativeName>
</protein>
<dbReference type="NCBIfam" id="TIGR00231">
    <property type="entry name" value="small_GTP"/>
    <property type="match status" value="1"/>
</dbReference>
<comment type="pathway">
    <text evidence="7">Protein biosynthesis; polypeptide chain elongation.</text>
</comment>
<feature type="binding site" evidence="7">
    <location>
        <begin position="161"/>
        <end position="164"/>
    </location>
    <ligand>
        <name>GTP</name>
        <dbReference type="ChEBI" id="CHEBI:37565"/>
    </ligand>
</feature>
<comment type="subcellular location">
    <subcellularLocation>
        <location evidence="1 7">Mitochondrion</location>
    </subcellularLocation>
</comment>
<dbReference type="SUPFAM" id="SSF52540">
    <property type="entry name" value="P-loop containing nucleoside triphosphate hydrolases"/>
    <property type="match status" value="1"/>
</dbReference>
<comment type="function">
    <text evidence="7">Mitochondrial GTPase that catalyzes the GTP-dependent ribosomal translocation step during translation elongation. During this step, the ribosome changes from the pre-translocational (PRE) to the post-translocational (POST) state as the newly formed A-site-bound peptidyl-tRNA and P-site-bound deacylated tRNA move to the P and E sites, respectively. Catalyzes the coordinated movement of the two tRNA molecules, the mRNA and conformational changes in the ribosome.</text>
</comment>
<dbReference type="Gene3D" id="3.30.70.870">
    <property type="entry name" value="Elongation Factor G (Translational Gtpase), domain 3"/>
    <property type="match status" value="1"/>
</dbReference>
<proteinExistence type="inferred from homology"/>
<feature type="domain" description="Tr-type G" evidence="8">
    <location>
        <begin position="31"/>
        <end position="308"/>
    </location>
</feature>
<dbReference type="Gene3D" id="3.30.230.10">
    <property type="match status" value="1"/>
</dbReference>
<dbReference type="InterPro" id="IPR005225">
    <property type="entry name" value="Small_GTP-bd"/>
</dbReference>
<keyword evidence="7" id="KW-0496">Mitochondrion</keyword>
<evidence type="ECO:0000259" key="8">
    <source>
        <dbReference type="PROSITE" id="PS51722"/>
    </source>
</evidence>
<dbReference type="EMBL" id="CYKH01001898">
    <property type="protein sequence ID" value="CUG91194.1"/>
    <property type="molecule type" value="Genomic_DNA"/>
</dbReference>
<dbReference type="Pfam" id="PF00679">
    <property type="entry name" value="EFG_C"/>
    <property type="match status" value="1"/>
</dbReference>
<dbReference type="InterPro" id="IPR035647">
    <property type="entry name" value="EFG_III/V"/>
</dbReference>
<dbReference type="InterPro" id="IPR005517">
    <property type="entry name" value="Transl_elong_EFG/EF2_IV"/>
</dbReference>
<keyword evidence="4 7" id="KW-0251">Elongation factor</keyword>
<evidence type="ECO:0000256" key="4">
    <source>
        <dbReference type="ARBA" id="ARBA00022768"/>
    </source>
</evidence>
<dbReference type="SUPFAM" id="SSF54980">
    <property type="entry name" value="EF-G C-terminal domain-like"/>
    <property type="match status" value="2"/>
</dbReference>
<organism evidence="9 10">
    <name type="scientific">Bodo saltans</name>
    <name type="common">Flagellated protozoan</name>
    <dbReference type="NCBI Taxonomy" id="75058"/>
    <lineage>
        <taxon>Eukaryota</taxon>
        <taxon>Discoba</taxon>
        <taxon>Euglenozoa</taxon>
        <taxon>Kinetoplastea</taxon>
        <taxon>Metakinetoplastina</taxon>
        <taxon>Eubodonida</taxon>
        <taxon>Bodonidae</taxon>
        <taxon>Bodo</taxon>
    </lineage>
</organism>
<evidence type="ECO:0000313" key="10">
    <source>
        <dbReference type="Proteomes" id="UP000051952"/>
    </source>
</evidence>
<dbReference type="InterPro" id="IPR004161">
    <property type="entry name" value="EFTu-like_2"/>
</dbReference>
<dbReference type="CDD" id="cd16262">
    <property type="entry name" value="EFG_III"/>
    <property type="match status" value="1"/>
</dbReference>
<dbReference type="InterPro" id="IPR014721">
    <property type="entry name" value="Ribsml_uS5_D2-typ_fold_subgr"/>
</dbReference>
<comment type="similarity">
    <text evidence="2">Belongs to the TRAFAC class translation factor GTPase superfamily. Classic translation factor GTPase family. EF-G/EF-2 subfamily.</text>
</comment>
<keyword evidence="3 7" id="KW-0547">Nucleotide-binding</keyword>
<dbReference type="PROSITE" id="PS51722">
    <property type="entry name" value="G_TR_2"/>
    <property type="match status" value="1"/>
</dbReference>
<dbReference type="UniPathway" id="UPA00345"/>
<keyword evidence="5 7" id="KW-0648">Protein biosynthesis</keyword>
<gene>
    <name evidence="9" type="ORF">BSAL_30670</name>
</gene>
<accession>A0A0S4JLF0</accession>
<dbReference type="NCBIfam" id="TIGR00484">
    <property type="entry name" value="EF-G"/>
    <property type="match status" value="1"/>
</dbReference>
<evidence type="ECO:0000256" key="5">
    <source>
        <dbReference type="ARBA" id="ARBA00022917"/>
    </source>
</evidence>
<dbReference type="PRINTS" id="PR00315">
    <property type="entry name" value="ELONGATNFCT"/>
</dbReference>
<keyword evidence="10" id="KW-1185">Reference proteome</keyword>
<dbReference type="HAMAP" id="MF_00054_B">
    <property type="entry name" value="EF_G_EF_2_B"/>
    <property type="match status" value="1"/>
</dbReference>
<evidence type="ECO:0000256" key="3">
    <source>
        <dbReference type="ARBA" id="ARBA00022741"/>
    </source>
</evidence>
<dbReference type="SMART" id="SM00838">
    <property type="entry name" value="EFG_C"/>
    <property type="match status" value="1"/>
</dbReference>
<dbReference type="GO" id="GO:0005739">
    <property type="term" value="C:mitochondrion"/>
    <property type="evidence" value="ECO:0007669"/>
    <property type="project" value="UniProtKB-SubCell"/>
</dbReference>
<dbReference type="Pfam" id="PF03144">
    <property type="entry name" value="GTP_EFTU_D2"/>
    <property type="match status" value="1"/>
</dbReference>
<dbReference type="SUPFAM" id="SSF50447">
    <property type="entry name" value="Translation proteins"/>
    <property type="match status" value="1"/>
</dbReference>
<evidence type="ECO:0000256" key="6">
    <source>
        <dbReference type="ARBA" id="ARBA00023134"/>
    </source>
</evidence>
<dbReference type="GO" id="GO:0070125">
    <property type="term" value="P:mitochondrial translational elongation"/>
    <property type="evidence" value="ECO:0007669"/>
    <property type="project" value="UniProtKB-UniRule"/>
</dbReference>
<dbReference type="AlphaFoldDB" id="A0A0S4JLF0"/>
<dbReference type="CDD" id="cd01886">
    <property type="entry name" value="EF-G"/>
    <property type="match status" value="1"/>
</dbReference>
<comment type="similarity">
    <text evidence="7">Belongs to the GTP-binding elongation factor family. EF-G/EF-2 subfamily.</text>
</comment>
<dbReference type="PANTHER" id="PTHR43636:SF2">
    <property type="entry name" value="ELONGATION FACTOR G, MITOCHONDRIAL"/>
    <property type="match status" value="1"/>
</dbReference>
<dbReference type="PANTHER" id="PTHR43636">
    <property type="entry name" value="ELONGATION FACTOR G, MITOCHONDRIAL"/>
    <property type="match status" value="1"/>
</dbReference>
<evidence type="ECO:0000256" key="2">
    <source>
        <dbReference type="ARBA" id="ARBA00005870"/>
    </source>
</evidence>